<evidence type="ECO:0000256" key="6">
    <source>
        <dbReference type="SAM" id="Phobius"/>
    </source>
</evidence>
<reference evidence="9 10" key="1">
    <citation type="journal article" date="2024" name="Chem. Sci.">
        <title>Discovery of megapolipeptins by genome mining of a Burkholderiales bacteria collection.</title>
        <authorList>
            <person name="Paulo B.S."/>
            <person name="Recchia M.J.J."/>
            <person name="Lee S."/>
            <person name="Fergusson C.H."/>
            <person name="Romanowski S.B."/>
            <person name="Hernandez A."/>
            <person name="Krull N."/>
            <person name="Liu D.Y."/>
            <person name="Cavanagh H."/>
            <person name="Bos A."/>
            <person name="Gray C.A."/>
            <person name="Murphy B.T."/>
            <person name="Linington R.G."/>
            <person name="Eustaquio A.S."/>
        </authorList>
    </citation>
    <scope>NUCLEOTIDE SEQUENCE [LARGE SCALE GENOMIC DNA]</scope>
    <source>
        <strain evidence="9 10">RL21-008-BIB-A</strain>
    </source>
</reference>
<feature type="transmembrane region" description="Helical" evidence="6">
    <location>
        <begin position="105"/>
        <end position="122"/>
    </location>
</feature>
<sequence>MRDALIYAVVFALLPYILKRPAAGVMTYVWLSLMNPHRLAYGSAYDFPFAAIVAGTTLISLVMAKQPKQLPLNNTTGVLLLFIFWITFTGFFALEPALVWKEWNIVIKTMFMVLVSMVTLRTERDVKEYAWVIGLSLGFWGLKGGMFTLMTGGGDHVYGPPESFIEDNNDLALALVTTLPLLWGLHLMATRRWIRLGMLGISVVTVASVVGSYSRGALLGGGVMLAVLWLKSRKKVMTGVIVLLMVPMVYLIMPEQWFDRMSTIDSYNKDASALGRINAWQFAINVAQHNLFGGGLKVFSPQMFLIYAPDPRDYHVAHSIYFQALGEQGVIGLLIFLLLMFCVWRCGSRIIKLCKNKPELKWASDLAAMCQVSVAGYAVGGAFLSLTYFDLYYYIIALLVVLEKYLNTRAPVAPGPLGQAAANADGNDAPHGNKNNISVEDKNGNGRSGDNKANGAKTA</sequence>
<dbReference type="Pfam" id="PF19358">
    <property type="entry name" value="DUF5935"/>
    <property type="match status" value="1"/>
</dbReference>
<evidence type="ECO:0000256" key="1">
    <source>
        <dbReference type="ARBA" id="ARBA00004141"/>
    </source>
</evidence>
<gene>
    <name evidence="9" type="ORF">PQR62_04990</name>
</gene>
<feature type="transmembrane region" description="Helical" evidence="6">
    <location>
        <begin position="129"/>
        <end position="151"/>
    </location>
</feature>
<evidence type="ECO:0000313" key="10">
    <source>
        <dbReference type="Proteomes" id="UP001629246"/>
    </source>
</evidence>
<keyword evidence="4 6" id="KW-0472">Membrane</keyword>
<keyword evidence="3 6" id="KW-1133">Transmembrane helix</keyword>
<keyword evidence="2 6" id="KW-0812">Transmembrane</keyword>
<dbReference type="InterPro" id="IPR051533">
    <property type="entry name" value="WaaL-like"/>
</dbReference>
<feature type="transmembrane region" description="Helical" evidence="6">
    <location>
        <begin position="76"/>
        <end position="93"/>
    </location>
</feature>
<feature type="region of interest" description="Disordered" evidence="5">
    <location>
        <begin position="421"/>
        <end position="459"/>
    </location>
</feature>
<evidence type="ECO:0000256" key="2">
    <source>
        <dbReference type="ARBA" id="ARBA00022692"/>
    </source>
</evidence>
<dbReference type="Proteomes" id="UP001629246">
    <property type="component" value="Unassembled WGS sequence"/>
</dbReference>
<dbReference type="EMBL" id="JAQQFM010000002">
    <property type="protein sequence ID" value="MFL9923606.1"/>
    <property type="molecule type" value="Genomic_DNA"/>
</dbReference>
<feature type="transmembrane region" description="Helical" evidence="6">
    <location>
        <begin position="201"/>
        <end position="230"/>
    </location>
</feature>
<name>A0ABW9A412_9BURK</name>
<dbReference type="RefSeq" id="WP_408155406.1">
    <property type="nucleotide sequence ID" value="NZ_JAQQFM010000002.1"/>
</dbReference>
<feature type="transmembrane region" description="Helical" evidence="6">
    <location>
        <begin position="236"/>
        <end position="253"/>
    </location>
</feature>
<evidence type="ECO:0000259" key="7">
    <source>
        <dbReference type="Pfam" id="PF04932"/>
    </source>
</evidence>
<feature type="transmembrane region" description="Helical" evidence="6">
    <location>
        <begin position="171"/>
        <end position="189"/>
    </location>
</feature>
<dbReference type="GO" id="GO:0016874">
    <property type="term" value="F:ligase activity"/>
    <property type="evidence" value="ECO:0007669"/>
    <property type="project" value="UniProtKB-KW"/>
</dbReference>
<evidence type="ECO:0000256" key="5">
    <source>
        <dbReference type="SAM" id="MobiDB-lite"/>
    </source>
</evidence>
<feature type="domain" description="O-antigen ligase-related" evidence="7">
    <location>
        <begin position="202"/>
        <end position="337"/>
    </location>
</feature>
<dbReference type="InterPro" id="IPR017528">
    <property type="entry name" value="CHP03097O-antigen_lig-rel"/>
</dbReference>
<organism evidence="9 10">
    <name type="scientific">Herbaspirillum lusitanum</name>
    <dbReference type="NCBI Taxonomy" id="213312"/>
    <lineage>
        <taxon>Bacteria</taxon>
        <taxon>Pseudomonadati</taxon>
        <taxon>Pseudomonadota</taxon>
        <taxon>Betaproteobacteria</taxon>
        <taxon>Burkholderiales</taxon>
        <taxon>Oxalobacteraceae</taxon>
        <taxon>Herbaspirillum</taxon>
    </lineage>
</organism>
<dbReference type="PANTHER" id="PTHR37422:SF13">
    <property type="entry name" value="LIPOPOLYSACCHARIDE BIOSYNTHESIS PROTEIN PA4999-RELATED"/>
    <property type="match status" value="1"/>
</dbReference>
<keyword evidence="10" id="KW-1185">Reference proteome</keyword>
<keyword evidence="9" id="KW-0436">Ligase</keyword>
<evidence type="ECO:0000259" key="8">
    <source>
        <dbReference type="Pfam" id="PF19358"/>
    </source>
</evidence>
<evidence type="ECO:0000313" key="9">
    <source>
        <dbReference type="EMBL" id="MFL9923606.1"/>
    </source>
</evidence>
<dbReference type="PANTHER" id="PTHR37422">
    <property type="entry name" value="TEICHURONIC ACID BIOSYNTHESIS PROTEIN TUAE"/>
    <property type="match status" value="1"/>
</dbReference>
<protein>
    <submittedName>
        <fullName evidence="9">O-glycosylation ligase, exosortase A system-associated</fullName>
    </submittedName>
</protein>
<dbReference type="InterPro" id="IPR007016">
    <property type="entry name" value="O-antigen_ligase-rel_domated"/>
</dbReference>
<dbReference type="InterPro" id="IPR045979">
    <property type="entry name" value="DUF5935"/>
</dbReference>
<feature type="domain" description="DUF5935" evidence="8">
    <location>
        <begin position="1"/>
        <end position="171"/>
    </location>
</feature>
<proteinExistence type="predicted"/>
<accession>A0ABW9A412</accession>
<dbReference type="NCBIfam" id="TIGR03097">
    <property type="entry name" value="PEP_O_lig_1"/>
    <property type="match status" value="1"/>
</dbReference>
<comment type="subcellular location">
    <subcellularLocation>
        <location evidence="1">Membrane</location>
        <topology evidence="1">Multi-pass membrane protein</topology>
    </subcellularLocation>
</comment>
<feature type="transmembrane region" description="Helical" evidence="6">
    <location>
        <begin position="320"/>
        <end position="344"/>
    </location>
</feature>
<feature type="transmembrane region" description="Helical" evidence="6">
    <location>
        <begin position="43"/>
        <end position="64"/>
    </location>
</feature>
<evidence type="ECO:0000256" key="4">
    <source>
        <dbReference type="ARBA" id="ARBA00023136"/>
    </source>
</evidence>
<comment type="caution">
    <text evidence="9">The sequence shown here is derived from an EMBL/GenBank/DDBJ whole genome shotgun (WGS) entry which is preliminary data.</text>
</comment>
<dbReference type="Pfam" id="PF04932">
    <property type="entry name" value="Wzy_C"/>
    <property type="match status" value="1"/>
</dbReference>
<evidence type="ECO:0000256" key="3">
    <source>
        <dbReference type="ARBA" id="ARBA00022989"/>
    </source>
</evidence>